<proteinExistence type="predicted"/>
<protein>
    <recommendedName>
        <fullName evidence="3">Histidine kinase/HSP90-like ATPase domain-containing protein</fullName>
    </recommendedName>
</protein>
<comment type="caution">
    <text evidence="1">The sequence shown here is derived from an EMBL/GenBank/DDBJ whole genome shotgun (WGS) entry which is preliminary data.</text>
</comment>
<gene>
    <name evidence="1" type="ORF">CGK74_08475</name>
</gene>
<reference evidence="1 2" key="1">
    <citation type="submission" date="2017-07" db="EMBL/GenBank/DDBJ databases">
        <title>Thauera sp. KNDSS-Mac4 genome sequence and assembly.</title>
        <authorList>
            <person name="Mayilraj S."/>
        </authorList>
    </citation>
    <scope>NUCLEOTIDE SEQUENCE [LARGE SCALE GENOMIC DNA]</scope>
    <source>
        <strain evidence="1 2">KNDSS-Mac4</strain>
    </source>
</reference>
<sequence>MIKDVAMELAPPALKRNIDLTWEGIGHALMIEGNTPMLREMFSKLIDNAIRYGPTATVWIRLVEPPFD</sequence>
<dbReference type="AlphaFoldDB" id="A0A235EYX8"/>
<dbReference type="EMBL" id="NOIH01000008">
    <property type="protein sequence ID" value="OYD54224.1"/>
    <property type="molecule type" value="Genomic_DNA"/>
</dbReference>
<dbReference type="RefSeq" id="WP_094268066.1">
    <property type="nucleotide sequence ID" value="NZ_NOIH01000008.1"/>
</dbReference>
<dbReference type="InterPro" id="IPR036890">
    <property type="entry name" value="HATPase_C_sf"/>
</dbReference>
<evidence type="ECO:0000313" key="2">
    <source>
        <dbReference type="Proteomes" id="UP000215181"/>
    </source>
</evidence>
<keyword evidence="2" id="KW-1185">Reference proteome</keyword>
<dbReference type="Proteomes" id="UP000215181">
    <property type="component" value="Unassembled WGS sequence"/>
</dbReference>
<organism evidence="1 2">
    <name type="scientific">Thauera propionica</name>
    <dbReference type="NCBI Taxonomy" id="2019431"/>
    <lineage>
        <taxon>Bacteria</taxon>
        <taxon>Pseudomonadati</taxon>
        <taxon>Pseudomonadota</taxon>
        <taxon>Betaproteobacteria</taxon>
        <taxon>Rhodocyclales</taxon>
        <taxon>Zoogloeaceae</taxon>
        <taxon>Thauera</taxon>
    </lineage>
</organism>
<dbReference type="SUPFAM" id="SSF55874">
    <property type="entry name" value="ATPase domain of HSP90 chaperone/DNA topoisomerase II/histidine kinase"/>
    <property type="match status" value="1"/>
</dbReference>
<dbReference type="Gene3D" id="3.30.565.10">
    <property type="entry name" value="Histidine kinase-like ATPase, C-terminal domain"/>
    <property type="match status" value="1"/>
</dbReference>
<name>A0A235EYX8_9RHOO</name>
<evidence type="ECO:0008006" key="3">
    <source>
        <dbReference type="Google" id="ProtNLM"/>
    </source>
</evidence>
<accession>A0A235EYX8</accession>
<evidence type="ECO:0000313" key="1">
    <source>
        <dbReference type="EMBL" id="OYD54224.1"/>
    </source>
</evidence>